<dbReference type="Proteomes" id="UP000886602">
    <property type="component" value="Unassembled WGS sequence"/>
</dbReference>
<dbReference type="EMBL" id="JADJNC010000020">
    <property type="protein sequence ID" value="MBK7423936.1"/>
    <property type="molecule type" value="Genomic_DNA"/>
</dbReference>
<feature type="compositionally biased region" description="Basic and acidic residues" evidence="1">
    <location>
        <begin position="26"/>
        <end position="36"/>
    </location>
</feature>
<proteinExistence type="predicted"/>
<protein>
    <submittedName>
        <fullName evidence="2">Uncharacterized protein</fullName>
    </submittedName>
</protein>
<evidence type="ECO:0000256" key="1">
    <source>
        <dbReference type="SAM" id="MobiDB-lite"/>
    </source>
</evidence>
<gene>
    <name evidence="2" type="ORF">IPJ48_12980</name>
</gene>
<sequence length="47" mass="5116">MPTTLKKGQSCHVSAKTQNPPSAKPDFQHMGDKISEQGEQSHPLAEI</sequence>
<evidence type="ECO:0000313" key="3">
    <source>
        <dbReference type="Proteomes" id="UP000886602"/>
    </source>
</evidence>
<feature type="region of interest" description="Disordered" evidence="1">
    <location>
        <begin position="1"/>
        <end position="47"/>
    </location>
</feature>
<reference evidence="2" key="1">
    <citation type="submission" date="2020-10" db="EMBL/GenBank/DDBJ databases">
        <title>Connecting structure to function with the recovery of over 1000 high-quality activated sludge metagenome-assembled genomes encoding full-length rRNA genes using long-read sequencing.</title>
        <authorList>
            <person name="Singleton C.M."/>
            <person name="Petriglieri F."/>
            <person name="Kristensen J.M."/>
            <person name="Kirkegaard R.H."/>
            <person name="Michaelsen T.Y."/>
            <person name="Andersen M.H."/>
            <person name="Karst S.M."/>
            <person name="Dueholm M.S."/>
            <person name="Nielsen P.H."/>
            <person name="Albertsen M."/>
        </authorList>
    </citation>
    <scope>NUCLEOTIDE SEQUENCE</scope>
    <source>
        <strain evidence="2">EsbW_18-Q3-R4-48_MAXAC.044</strain>
    </source>
</reference>
<name>A0A9D7FFQ2_9RHOO</name>
<organism evidence="2 3">
    <name type="scientific">Candidatus Propionivibrio dominans</name>
    <dbReference type="NCBI Taxonomy" id="2954373"/>
    <lineage>
        <taxon>Bacteria</taxon>
        <taxon>Pseudomonadati</taxon>
        <taxon>Pseudomonadota</taxon>
        <taxon>Betaproteobacteria</taxon>
        <taxon>Rhodocyclales</taxon>
        <taxon>Rhodocyclaceae</taxon>
        <taxon>Propionivibrio</taxon>
    </lineage>
</organism>
<accession>A0A9D7FFQ2</accession>
<evidence type="ECO:0000313" key="2">
    <source>
        <dbReference type="EMBL" id="MBK7423936.1"/>
    </source>
</evidence>
<comment type="caution">
    <text evidence="2">The sequence shown here is derived from an EMBL/GenBank/DDBJ whole genome shotgun (WGS) entry which is preliminary data.</text>
</comment>
<feature type="compositionally biased region" description="Polar residues" evidence="1">
    <location>
        <begin position="1"/>
        <end position="21"/>
    </location>
</feature>
<dbReference type="AlphaFoldDB" id="A0A9D7FFQ2"/>